<reference evidence="3 4" key="1">
    <citation type="submission" date="2020-06" db="EMBL/GenBank/DDBJ databases">
        <title>Transcriptomic and genomic resources for Thalictrum thalictroides and T. hernandezii: Facilitating candidate gene discovery in an emerging model plant lineage.</title>
        <authorList>
            <person name="Arias T."/>
            <person name="Riano-Pachon D.M."/>
            <person name="Di Stilio V.S."/>
        </authorList>
    </citation>
    <scope>NUCLEOTIDE SEQUENCE [LARGE SCALE GENOMIC DNA]</scope>
    <source>
        <strain evidence="4">cv. WT478/WT964</strain>
        <tissue evidence="3">Leaves</tissue>
    </source>
</reference>
<proteinExistence type="predicted"/>
<feature type="compositionally biased region" description="Basic and acidic residues" evidence="1">
    <location>
        <begin position="95"/>
        <end position="104"/>
    </location>
</feature>
<keyword evidence="4" id="KW-1185">Reference proteome</keyword>
<evidence type="ECO:0000256" key="2">
    <source>
        <dbReference type="SAM" id="Phobius"/>
    </source>
</evidence>
<dbReference type="EMBL" id="JABWDY010043491">
    <property type="protein sequence ID" value="KAF5175887.1"/>
    <property type="molecule type" value="Genomic_DNA"/>
</dbReference>
<evidence type="ECO:0000313" key="4">
    <source>
        <dbReference type="Proteomes" id="UP000554482"/>
    </source>
</evidence>
<dbReference type="OrthoDB" id="1937971at2759"/>
<evidence type="ECO:0000313" key="3">
    <source>
        <dbReference type="EMBL" id="KAF5175887.1"/>
    </source>
</evidence>
<organism evidence="3 4">
    <name type="scientific">Thalictrum thalictroides</name>
    <name type="common">Rue-anemone</name>
    <name type="synonym">Anemone thalictroides</name>
    <dbReference type="NCBI Taxonomy" id="46969"/>
    <lineage>
        <taxon>Eukaryota</taxon>
        <taxon>Viridiplantae</taxon>
        <taxon>Streptophyta</taxon>
        <taxon>Embryophyta</taxon>
        <taxon>Tracheophyta</taxon>
        <taxon>Spermatophyta</taxon>
        <taxon>Magnoliopsida</taxon>
        <taxon>Ranunculales</taxon>
        <taxon>Ranunculaceae</taxon>
        <taxon>Thalictroideae</taxon>
        <taxon>Thalictrum</taxon>
    </lineage>
</organism>
<feature type="region of interest" description="Disordered" evidence="1">
    <location>
        <begin position="78"/>
        <end position="109"/>
    </location>
</feature>
<name>A0A7J6UTJ0_THATH</name>
<gene>
    <name evidence="3" type="ORF">FRX31_034524</name>
</gene>
<comment type="caution">
    <text evidence="3">The sequence shown here is derived from an EMBL/GenBank/DDBJ whole genome shotgun (WGS) entry which is preliminary data.</text>
</comment>
<dbReference type="Proteomes" id="UP000554482">
    <property type="component" value="Unassembled WGS sequence"/>
</dbReference>
<feature type="transmembrane region" description="Helical" evidence="2">
    <location>
        <begin position="58"/>
        <end position="77"/>
    </location>
</feature>
<evidence type="ECO:0000256" key="1">
    <source>
        <dbReference type="SAM" id="MobiDB-lite"/>
    </source>
</evidence>
<dbReference type="AlphaFoldDB" id="A0A7J6UTJ0"/>
<sequence length="114" mass="12786">MKETINLASDHVSIIRGKLMEYFPLLMKYVSVTVDAARATQPYLKNIGVYCVGKKQHAYLFGFIVLLVLFNCCTSGGSAGNSRKMMKAPGRNYRMPRDDFEKSPRSGVNSRILC</sequence>
<accession>A0A7J6UTJ0</accession>
<keyword evidence="2" id="KW-0472">Membrane</keyword>
<keyword evidence="2" id="KW-0812">Transmembrane</keyword>
<protein>
    <submittedName>
        <fullName evidence="3">Uncharacterized protein</fullName>
    </submittedName>
</protein>
<keyword evidence="2" id="KW-1133">Transmembrane helix</keyword>